<comment type="caution">
    <text evidence="5">The sequence shown here is derived from an EMBL/GenBank/DDBJ whole genome shotgun (WGS) entry which is preliminary data.</text>
</comment>
<dbReference type="InterPro" id="IPR016163">
    <property type="entry name" value="Ald_DH_C"/>
</dbReference>
<dbReference type="STRING" id="660025.F9GAV7"/>
<protein>
    <recommendedName>
        <fullName evidence="2">aldehyde dehydrogenase (NAD(+))</fullName>
        <ecNumber evidence="2">1.2.1.3</ecNumber>
    </recommendedName>
</protein>
<evidence type="ECO:0000256" key="2">
    <source>
        <dbReference type="ARBA" id="ARBA00024226"/>
    </source>
</evidence>
<accession>F9GAV7</accession>
<evidence type="ECO:0000259" key="4">
    <source>
        <dbReference type="Pfam" id="PF00171"/>
    </source>
</evidence>
<dbReference type="GO" id="GO:0004029">
    <property type="term" value="F:aldehyde dehydrogenase (NAD+) activity"/>
    <property type="evidence" value="ECO:0007669"/>
    <property type="project" value="UniProtKB-EC"/>
</dbReference>
<comment type="catalytic activity">
    <reaction evidence="3">
        <text>an aldehyde + NAD(+) + H2O = a carboxylate + NADH + 2 H(+)</text>
        <dbReference type="Rhea" id="RHEA:16185"/>
        <dbReference type="ChEBI" id="CHEBI:15377"/>
        <dbReference type="ChEBI" id="CHEBI:15378"/>
        <dbReference type="ChEBI" id="CHEBI:17478"/>
        <dbReference type="ChEBI" id="CHEBI:29067"/>
        <dbReference type="ChEBI" id="CHEBI:57540"/>
        <dbReference type="ChEBI" id="CHEBI:57945"/>
        <dbReference type="EC" id="1.2.1.3"/>
    </reaction>
</comment>
<organism evidence="5">
    <name type="scientific">Fusarium oxysporum (strain Fo5176)</name>
    <name type="common">Fusarium vascular wilt</name>
    <dbReference type="NCBI Taxonomy" id="660025"/>
    <lineage>
        <taxon>Eukaryota</taxon>
        <taxon>Fungi</taxon>
        <taxon>Dikarya</taxon>
        <taxon>Ascomycota</taxon>
        <taxon>Pezizomycotina</taxon>
        <taxon>Sordariomycetes</taxon>
        <taxon>Hypocreomycetidae</taxon>
        <taxon>Hypocreales</taxon>
        <taxon>Nectriaceae</taxon>
        <taxon>Fusarium</taxon>
        <taxon>Fusarium oxysporum species complex</taxon>
    </lineage>
</organism>
<evidence type="ECO:0000256" key="1">
    <source>
        <dbReference type="ARBA" id="ARBA00009986"/>
    </source>
</evidence>
<dbReference type="InterPro" id="IPR016161">
    <property type="entry name" value="Ald_DH/histidinol_DH"/>
</dbReference>
<dbReference type="SUPFAM" id="SSF53720">
    <property type="entry name" value="ALDH-like"/>
    <property type="match status" value="1"/>
</dbReference>
<dbReference type="InterPro" id="IPR015590">
    <property type="entry name" value="Aldehyde_DH_dom"/>
</dbReference>
<evidence type="ECO:0000256" key="3">
    <source>
        <dbReference type="ARBA" id="ARBA00049194"/>
    </source>
</evidence>
<sequence length="329" mass="34835">MKAGPALAAGNVIIIKARETNSLSTLLAVSFASQAGIPNCVIRCITGGLKPGKALAKHARIRKLSFTGSIQAGKSIQVAAAKSNLKSVTLELGSKSPVVVFPDADLDKAAQNIAGQLFILIAQVCATGSRIYAHESIVDELVAKTKAIVDAGEPTRIPGRDPLDVATTWSPIYNHKQHEIVKGFLSDIHTQGTVITGGAAVEGPGCYVQPTIVRDPVEGARVVNEEVFGPILVVGKFTTEEEALTKANRTETGLTATLWTKDFGRILRFSKRMEAGLIQVNRGLAVGIQQPFVGWKQSGQGVECRTEALDDWTQAKTVSIGVLTDTTAA</sequence>
<dbReference type="AlphaFoldDB" id="F9GAV7"/>
<dbReference type="Gene3D" id="3.40.309.10">
    <property type="entry name" value="Aldehyde Dehydrogenase, Chain A, domain 2"/>
    <property type="match status" value="1"/>
</dbReference>
<dbReference type="OrthoDB" id="310895at2759"/>
<comment type="similarity">
    <text evidence="1">Belongs to the aldehyde dehydrogenase family.</text>
</comment>
<dbReference type="EC" id="1.2.1.3" evidence="2"/>
<gene>
    <name evidence="5" type="ORF">FOXB_15789</name>
</gene>
<proteinExistence type="inferred from homology"/>
<dbReference type="PANTHER" id="PTHR11699">
    <property type="entry name" value="ALDEHYDE DEHYDROGENASE-RELATED"/>
    <property type="match status" value="1"/>
</dbReference>
<name>F9GAV7_FUSOF</name>
<dbReference type="Pfam" id="PF00171">
    <property type="entry name" value="Aldedh"/>
    <property type="match status" value="1"/>
</dbReference>
<evidence type="ECO:0000313" key="5">
    <source>
        <dbReference type="EMBL" id="EGU73699.1"/>
    </source>
</evidence>
<dbReference type="InterPro" id="IPR016162">
    <property type="entry name" value="Ald_DH_N"/>
</dbReference>
<feature type="domain" description="Aldehyde dehydrogenase" evidence="4">
    <location>
        <begin position="2"/>
        <end position="318"/>
    </location>
</feature>
<reference evidence="5" key="1">
    <citation type="journal article" date="2012" name="Mol. Plant Microbe Interact.">
        <title>A highly conserved effector in Fusarium oxysporum is required for full virulence on Arabidopsis.</title>
        <authorList>
            <person name="Thatcher L.F."/>
            <person name="Gardiner D.M."/>
            <person name="Kazan K."/>
            <person name="Manners J."/>
        </authorList>
    </citation>
    <scope>NUCLEOTIDE SEQUENCE [LARGE SCALE GENOMIC DNA]</scope>
    <source>
        <strain evidence="5">Fo5176</strain>
    </source>
</reference>
<dbReference type="EMBL" id="AFQF01004315">
    <property type="protein sequence ID" value="EGU73699.1"/>
    <property type="molecule type" value="Genomic_DNA"/>
</dbReference>
<dbReference type="Gene3D" id="3.40.605.10">
    <property type="entry name" value="Aldehyde Dehydrogenase, Chain A, domain 1"/>
    <property type="match status" value="1"/>
</dbReference>